<dbReference type="SUPFAM" id="SSF53686">
    <property type="entry name" value="Tryptophan synthase beta subunit-like PLP-dependent enzymes"/>
    <property type="match status" value="1"/>
</dbReference>
<dbReference type="PANTHER" id="PTHR48078">
    <property type="entry name" value="THREONINE DEHYDRATASE, MITOCHONDRIAL-RELATED"/>
    <property type="match status" value="1"/>
</dbReference>
<reference evidence="13 14" key="1">
    <citation type="journal article" date="2018" name="MBio">
        <title>Comparative Genomics Reveals the Core Gene Toolbox for the Fungus-Insect Symbiosis.</title>
        <authorList>
            <person name="Wang Y."/>
            <person name="Stata M."/>
            <person name="Wang W."/>
            <person name="Stajich J.E."/>
            <person name="White M.M."/>
            <person name="Moncalvo J.M."/>
        </authorList>
    </citation>
    <scope>NUCLEOTIDE SEQUENCE [LARGE SCALE GENOMIC DNA]</scope>
    <source>
        <strain evidence="13 14">SWE-8-4</strain>
    </source>
</reference>
<feature type="domain" description="ACT-like" evidence="12">
    <location>
        <begin position="445"/>
        <end position="523"/>
    </location>
</feature>
<dbReference type="EC" id="4.3.1.19" evidence="11"/>
<evidence type="ECO:0000256" key="9">
    <source>
        <dbReference type="ARBA" id="ARBA00023239"/>
    </source>
</evidence>
<comment type="similarity">
    <text evidence="4 11">Belongs to the serine/threonine dehydratase family.</text>
</comment>
<dbReference type="CDD" id="cd01562">
    <property type="entry name" value="Thr-dehyd"/>
    <property type="match status" value="1"/>
</dbReference>
<dbReference type="AlphaFoldDB" id="A0A2T9YZC1"/>
<dbReference type="InterPro" id="IPR001926">
    <property type="entry name" value="TrpB-like_PALP"/>
</dbReference>
<evidence type="ECO:0000256" key="6">
    <source>
        <dbReference type="ARBA" id="ARBA00022624"/>
    </source>
</evidence>
<dbReference type="Pfam" id="PF00291">
    <property type="entry name" value="PALP"/>
    <property type="match status" value="1"/>
</dbReference>
<dbReference type="UniPathway" id="UPA00047">
    <property type="reaction ID" value="UER00054"/>
</dbReference>
<dbReference type="PROSITE" id="PS51672">
    <property type="entry name" value="ACT_LIKE"/>
    <property type="match status" value="1"/>
</dbReference>
<dbReference type="InterPro" id="IPR045865">
    <property type="entry name" value="ACT-like_dom_sf"/>
</dbReference>
<dbReference type="GO" id="GO:0003941">
    <property type="term" value="F:L-serine ammonia-lyase activity"/>
    <property type="evidence" value="ECO:0007669"/>
    <property type="project" value="TreeGrafter"/>
</dbReference>
<dbReference type="NCBIfam" id="NF006674">
    <property type="entry name" value="PRK09224.1"/>
    <property type="match status" value="1"/>
</dbReference>
<keyword evidence="7" id="KW-0677">Repeat</keyword>
<keyword evidence="10 11" id="KW-0100">Branched-chain amino acid biosynthesis</keyword>
<dbReference type="OrthoDB" id="4418812at2759"/>
<evidence type="ECO:0000256" key="1">
    <source>
        <dbReference type="ARBA" id="ARBA00001274"/>
    </source>
</evidence>
<dbReference type="FunFam" id="3.40.50.1100:FF:000008">
    <property type="entry name" value="L-threonine dehydratase"/>
    <property type="match status" value="1"/>
</dbReference>
<proteinExistence type="inferred from homology"/>
<dbReference type="Gene3D" id="3.40.1020.10">
    <property type="entry name" value="Biosynthetic Threonine Deaminase, Domain 3"/>
    <property type="match status" value="1"/>
</dbReference>
<evidence type="ECO:0000313" key="14">
    <source>
        <dbReference type="Proteomes" id="UP000245383"/>
    </source>
</evidence>
<evidence type="ECO:0000256" key="4">
    <source>
        <dbReference type="ARBA" id="ARBA00010869"/>
    </source>
</evidence>
<keyword evidence="8 11" id="KW-0663">Pyridoxal phosphate</keyword>
<dbReference type="Gene3D" id="3.40.50.1100">
    <property type="match status" value="2"/>
</dbReference>
<comment type="caution">
    <text evidence="13">The sequence shown here is derived from an EMBL/GenBank/DDBJ whole genome shotgun (WGS) entry which is preliminary data.</text>
</comment>
<dbReference type="GO" id="GO:0006567">
    <property type="term" value="P:L-threonine catabolic process"/>
    <property type="evidence" value="ECO:0007669"/>
    <property type="project" value="TreeGrafter"/>
</dbReference>
<evidence type="ECO:0000256" key="7">
    <source>
        <dbReference type="ARBA" id="ARBA00022737"/>
    </source>
</evidence>
<evidence type="ECO:0000256" key="10">
    <source>
        <dbReference type="ARBA" id="ARBA00023304"/>
    </source>
</evidence>
<protein>
    <recommendedName>
        <fullName evidence="11">Threonine dehydratase</fullName>
        <ecNumber evidence="11">4.3.1.19</ecNumber>
    </recommendedName>
    <alternativeName>
        <fullName evidence="11">Threonine deaminase</fullName>
    </alternativeName>
</protein>
<keyword evidence="5 11" id="KW-0028">Amino-acid biosynthesis</keyword>
<dbReference type="InterPro" id="IPR001721">
    <property type="entry name" value="TD_ACT-like"/>
</dbReference>
<evidence type="ECO:0000313" key="13">
    <source>
        <dbReference type="EMBL" id="PVU97688.1"/>
    </source>
</evidence>
<evidence type="ECO:0000256" key="5">
    <source>
        <dbReference type="ARBA" id="ARBA00022605"/>
    </source>
</evidence>
<dbReference type="CDD" id="cd04907">
    <property type="entry name" value="ACT_ThrD-I_2"/>
    <property type="match status" value="1"/>
</dbReference>
<dbReference type="GO" id="GO:0006565">
    <property type="term" value="P:L-serine catabolic process"/>
    <property type="evidence" value="ECO:0007669"/>
    <property type="project" value="TreeGrafter"/>
</dbReference>
<dbReference type="InterPro" id="IPR036052">
    <property type="entry name" value="TrpB-like_PALP_sf"/>
</dbReference>
<sequence>MEDQYKEKLLNYAEKRVQSLTKEHDYLSLILSSYVYEVAKQTPLTFASGLSLKTENNVYLKREDLQPIFSFKIRGAYNKLANLTPEEKNAGVVACSAGNHAQGVAYAAKYLGIKAKIVMPLLTPEIKWKNVARLGAEVILSGDDFDAAKIECNRLSETENLVNISPFDDPYVIAGQGTIAVELLRQHSAKDIYAIFCAVGGGGLIAGISAYIKRVCPHIKIIGVEANDSNAMHTALSQGEPVLLDQVGLFAEGAAVRLVGDETYKVASKWVDEVVLVTNDEICAAIKDVFEDTRSILEPAGALGTAGLKKYAKLHNLKDKTLISIASGANIGFDRLQFVAERAEFGEKREVLISAIIPEVPGSFLKLILTIHPRFVTEFSYRYSNSTKANIFMAFNVKNRQEEVPGIFKHMRDQGIIVSDITDNEMAKDHGRYMVGGKAGIGHEYLFSFIFPERPGALYTFLQGIQSSWNITLFHYRNKGHDVGRVLVGIVVPPEPNQDHDGLSTKFTDFLTKLKYTYTNETDNPVFKDFFR</sequence>
<dbReference type="InterPro" id="IPR005787">
    <property type="entry name" value="Thr_deHydtase_biosynth"/>
</dbReference>
<dbReference type="InterPro" id="IPR050147">
    <property type="entry name" value="Ser/Thr_Dehydratase"/>
</dbReference>
<name>A0A2T9YZC1_9FUNG</name>
<evidence type="ECO:0000256" key="3">
    <source>
        <dbReference type="ARBA" id="ARBA00004810"/>
    </source>
</evidence>
<dbReference type="PANTHER" id="PTHR48078:SF11">
    <property type="entry name" value="THREONINE DEHYDRATASE, MITOCHONDRIAL"/>
    <property type="match status" value="1"/>
</dbReference>
<dbReference type="NCBIfam" id="TIGR01124">
    <property type="entry name" value="ilvA_2Cterm"/>
    <property type="match status" value="1"/>
</dbReference>
<dbReference type="STRING" id="133385.A0A2T9YZC1"/>
<keyword evidence="6 11" id="KW-0412">Isoleucine biosynthesis</keyword>
<dbReference type="GO" id="GO:0009097">
    <property type="term" value="P:isoleucine biosynthetic process"/>
    <property type="evidence" value="ECO:0007669"/>
    <property type="project" value="UniProtKB-UniRule"/>
</dbReference>
<accession>A0A2T9YZC1</accession>
<dbReference type="EMBL" id="MBFR01000008">
    <property type="protein sequence ID" value="PVU97688.1"/>
    <property type="molecule type" value="Genomic_DNA"/>
</dbReference>
<evidence type="ECO:0000256" key="8">
    <source>
        <dbReference type="ARBA" id="ARBA00022898"/>
    </source>
</evidence>
<keyword evidence="9 11" id="KW-0456">Lyase</keyword>
<comment type="cofactor">
    <cofactor evidence="2 11">
        <name>pyridoxal 5'-phosphate</name>
        <dbReference type="ChEBI" id="CHEBI:597326"/>
    </cofactor>
</comment>
<dbReference type="Proteomes" id="UP000245383">
    <property type="component" value="Unassembled WGS sequence"/>
</dbReference>
<evidence type="ECO:0000256" key="2">
    <source>
        <dbReference type="ARBA" id="ARBA00001933"/>
    </source>
</evidence>
<evidence type="ECO:0000256" key="11">
    <source>
        <dbReference type="RuleBase" id="RU362012"/>
    </source>
</evidence>
<dbReference type="CDD" id="cd04906">
    <property type="entry name" value="ACT_ThrD-I_1"/>
    <property type="match status" value="1"/>
</dbReference>
<dbReference type="Pfam" id="PF00585">
    <property type="entry name" value="Thr_dehydrat_C"/>
    <property type="match status" value="2"/>
</dbReference>
<dbReference type="SUPFAM" id="SSF55021">
    <property type="entry name" value="ACT-like"/>
    <property type="match status" value="1"/>
</dbReference>
<comment type="catalytic activity">
    <reaction evidence="1 11">
        <text>L-threonine = 2-oxobutanoate + NH4(+)</text>
        <dbReference type="Rhea" id="RHEA:22108"/>
        <dbReference type="ChEBI" id="CHEBI:16763"/>
        <dbReference type="ChEBI" id="CHEBI:28938"/>
        <dbReference type="ChEBI" id="CHEBI:57926"/>
        <dbReference type="EC" id="4.3.1.19"/>
    </reaction>
</comment>
<keyword evidence="14" id="KW-1185">Reference proteome</keyword>
<organism evidence="13 14">
    <name type="scientific">Smittium simulii</name>
    <dbReference type="NCBI Taxonomy" id="133385"/>
    <lineage>
        <taxon>Eukaryota</taxon>
        <taxon>Fungi</taxon>
        <taxon>Fungi incertae sedis</taxon>
        <taxon>Zoopagomycota</taxon>
        <taxon>Kickxellomycotina</taxon>
        <taxon>Harpellomycetes</taxon>
        <taxon>Harpellales</taxon>
        <taxon>Legeriomycetaceae</taxon>
        <taxon>Smittium</taxon>
    </lineage>
</organism>
<gene>
    <name evidence="13" type="ORF">BB561_000388</name>
</gene>
<dbReference type="InterPro" id="IPR038110">
    <property type="entry name" value="TD_ACT-like_sf"/>
</dbReference>
<evidence type="ECO:0000259" key="12">
    <source>
        <dbReference type="PROSITE" id="PS51672"/>
    </source>
</evidence>
<dbReference type="GO" id="GO:0004794">
    <property type="term" value="F:threonine deaminase activity"/>
    <property type="evidence" value="ECO:0007669"/>
    <property type="project" value="UniProtKB-UniRule"/>
</dbReference>
<comment type="pathway">
    <text evidence="3 11">Amino-acid biosynthesis; L-isoleucine biosynthesis; 2-oxobutanoate from L-threonine: step 1/1.</text>
</comment>